<comment type="caution">
    <text evidence="2">The sequence shown here is derived from an EMBL/GenBank/DDBJ whole genome shotgun (WGS) entry which is preliminary data.</text>
</comment>
<dbReference type="Proteomes" id="UP000829196">
    <property type="component" value="Unassembled WGS sequence"/>
</dbReference>
<keyword evidence="3" id="KW-1185">Reference proteome</keyword>
<evidence type="ECO:0000313" key="2">
    <source>
        <dbReference type="EMBL" id="KAI0515505.1"/>
    </source>
</evidence>
<evidence type="ECO:0000256" key="1">
    <source>
        <dbReference type="SAM" id="MobiDB-lite"/>
    </source>
</evidence>
<dbReference type="EMBL" id="JAGYWB010000007">
    <property type="protein sequence ID" value="KAI0515505.1"/>
    <property type="molecule type" value="Genomic_DNA"/>
</dbReference>
<proteinExistence type="predicted"/>
<gene>
    <name evidence="2" type="ORF">KFK09_008170</name>
</gene>
<organism evidence="2 3">
    <name type="scientific">Dendrobium nobile</name>
    <name type="common">Orchid</name>
    <dbReference type="NCBI Taxonomy" id="94219"/>
    <lineage>
        <taxon>Eukaryota</taxon>
        <taxon>Viridiplantae</taxon>
        <taxon>Streptophyta</taxon>
        <taxon>Embryophyta</taxon>
        <taxon>Tracheophyta</taxon>
        <taxon>Spermatophyta</taxon>
        <taxon>Magnoliopsida</taxon>
        <taxon>Liliopsida</taxon>
        <taxon>Asparagales</taxon>
        <taxon>Orchidaceae</taxon>
        <taxon>Epidendroideae</taxon>
        <taxon>Malaxideae</taxon>
        <taxon>Dendrobiinae</taxon>
        <taxon>Dendrobium</taxon>
    </lineage>
</organism>
<protein>
    <submittedName>
        <fullName evidence="2">Uncharacterized protein</fullName>
    </submittedName>
</protein>
<evidence type="ECO:0000313" key="3">
    <source>
        <dbReference type="Proteomes" id="UP000829196"/>
    </source>
</evidence>
<feature type="region of interest" description="Disordered" evidence="1">
    <location>
        <begin position="1"/>
        <end position="40"/>
    </location>
</feature>
<name>A0A8T3BMD9_DENNO</name>
<dbReference type="AlphaFoldDB" id="A0A8T3BMD9"/>
<accession>A0A8T3BMD9</accession>
<sequence length="76" mass="8119">MKSSVPSGAREPEREGRGRGSPGISGTEKDRASGRGPRPLAFHLGLLQDRENERAVTCLVLLDSANPKKQKGSHAI</sequence>
<reference evidence="2" key="1">
    <citation type="journal article" date="2022" name="Front. Genet.">
        <title>Chromosome-Scale Assembly of the Dendrobium nobile Genome Provides Insights Into the Molecular Mechanism of the Biosynthesis of the Medicinal Active Ingredient of Dendrobium.</title>
        <authorList>
            <person name="Xu Q."/>
            <person name="Niu S.-C."/>
            <person name="Li K.-L."/>
            <person name="Zheng P.-J."/>
            <person name="Zhang X.-J."/>
            <person name="Jia Y."/>
            <person name="Liu Y."/>
            <person name="Niu Y.-X."/>
            <person name="Yu L.-H."/>
            <person name="Chen D.-F."/>
            <person name="Zhang G.-Q."/>
        </authorList>
    </citation>
    <scope>NUCLEOTIDE SEQUENCE</scope>
    <source>
        <tissue evidence="2">Leaf</tissue>
    </source>
</reference>